<keyword evidence="2" id="KW-1185">Reference proteome</keyword>
<organism evidence="1 2">
    <name type="scientific">Populus alba</name>
    <name type="common">White poplar</name>
    <dbReference type="NCBI Taxonomy" id="43335"/>
    <lineage>
        <taxon>Eukaryota</taxon>
        <taxon>Viridiplantae</taxon>
        <taxon>Streptophyta</taxon>
        <taxon>Embryophyta</taxon>
        <taxon>Tracheophyta</taxon>
        <taxon>Spermatophyta</taxon>
        <taxon>Magnoliopsida</taxon>
        <taxon>eudicotyledons</taxon>
        <taxon>Gunneridae</taxon>
        <taxon>Pentapetalae</taxon>
        <taxon>rosids</taxon>
        <taxon>fabids</taxon>
        <taxon>Malpighiales</taxon>
        <taxon>Salicaceae</taxon>
        <taxon>Saliceae</taxon>
        <taxon>Populus</taxon>
    </lineage>
</organism>
<proteinExistence type="predicted"/>
<evidence type="ECO:0000313" key="1">
    <source>
        <dbReference type="EMBL" id="KAL3569415.1"/>
    </source>
</evidence>
<dbReference type="EMBL" id="RCHU02000016">
    <property type="protein sequence ID" value="KAL3569415.1"/>
    <property type="molecule type" value="Genomic_DNA"/>
</dbReference>
<dbReference type="Proteomes" id="UP000309997">
    <property type="component" value="Unassembled WGS sequence"/>
</dbReference>
<gene>
    <name evidence="1" type="ORF">D5086_029305</name>
</gene>
<evidence type="ECO:0000313" key="2">
    <source>
        <dbReference type="Proteomes" id="UP000309997"/>
    </source>
</evidence>
<accession>A0ACC4AT97</accession>
<comment type="caution">
    <text evidence="1">The sequence shown here is derived from an EMBL/GenBank/DDBJ whole genome shotgun (WGS) entry which is preliminary data.</text>
</comment>
<protein>
    <submittedName>
        <fullName evidence="1">Uncharacterized protein</fullName>
    </submittedName>
</protein>
<name>A0ACC4AT97_POPAL</name>
<sequence length="102" mass="11306">MAFDLDELLSSGTGNYDFEWLLTFLKGMIKPLAATTVVLMAVILSYMQKLGLGGEMVYSIVRAFSSASVIGSLSLDIQQDNVPNTFLEENWWLVLLSLLVLQ</sequence>
<reference evidence="1 2" key="1">
    <citation type="journal article" date="2024" name="Plant Biotechnol. J.">
        <title>Genome and CRISPR/Cas9 system of a widespread forest tree (Populus alba) in the world.</title>
        <authorList>
            <person name="Liu Y.J."/>
            <person name="Jiang P.F."/>
            <person name="Han X.M."/>
            <person name="Li X.Y."/>
            <person name="Wang H.M."/>
            <person name="Wang Y.J."/>
            <person name="Wang X.X."/>
            <person name="Zeng Q.Y."/>
        </authorList>
    </citation>
    <scope>NUCLEOTIDE SEQUENCE [LARGE SCALE GENOMIC DNA]</scope>
    <source>
        <strain evidence="2">cv. PAL-ZL1</strain>
    </source>
</reference>